<organism evidence="1 2">
    <name type="scientific">Xanthobacter aminoxidans</name>
    <dbReference type="NCBI Taxonomy" id="186280"/>
    <lineage>
        <taxon>Bacteria</taxon>
        <taxon>Pseudomonadati</taxon>
        <taxon>Pseudomonadota</taxon>
        <taxon>Alphaproteobacteria</taxon>
        <taxon>Hyphomicrobiales</taxon>
        <taxon>Xanthobacteraceae</taxon>
        <taxon>Xanthobacter</taxon>
    </lineage>
</organism>
<dbReference type="Gene3D" id="3.50.50.60">
    <property type="entry name" value="FAD/NAD(P)-binding domain"/>
    <property type="match status" value="1"/>
</dbReference>
<dbReference type="PRINTS" id="PR00411">
    <property type="entry name" value="PNDRDTASEI"/>
</dbReference>
<gene>
    <name evidence="1" type="ORF">V5F30_22415</name>
</gene>
<accession>A0ABW6ZMB0</accession>
<protein>
    <submittedName>
        <fullName evidence="1">Tryptophan 7-halogenase</fullName>
    </submittedName>
</protein>
<dbReference type="SUPFAM" id="SSF51905">
    <property type="entry name" value="FAD/NAD(P)-binding domain"/>
    <property type="match status" value="1"/>
</dbReference>
<proteinExistence type="predicted"/>
<dbReference type="InterPro" id="IPR006905">
    <property type="entry name" value="Flavin_halogenase"/>
</dbReference>
<evidence type="ECO:0000313" key="1">
    <source>
        <dbReference type="EMBL" id="MFG1254979.1"/>
    </source>
</evidence>
<dbReference type="InterPro" id="IPR036188">
    <property type="entry name" value="FAD/NAD-bd_sf"/>
</dbReference>
<dbReference type="Proteomes" id="UP001604043">
    <property type="component" value="Unassembled WGS sequence"/>
</dbReference>
<dbReference type="PANTHER" id="PTHR43747:SF1">
    <property type="entry name" value="SLR1998 PROTEIN"/>
    <property type="match status" value="1"/>
</dbReference>
<dbReference type="EMBL" id="JBAFUR010000008">
    <property type="protein sequence ID" value="MFG1254979.1"/>
    <property type="molecule type" value="Genomic_DNA"/>
</dbReference>
<dbReference type="Pfam" id="PF04820">
    <property type="entry name" value="Trp_halogenase"/>
    <property type="match status" value="1"/>
</dbReference>
<reference evidence="1 2" key="1">
    <citation type="submission" date="2024-02" db="EMBL/GenBank/DDBJ databases">
        <title>Expansion and revision of Xanthobacter and proposal of Roseixanthobacter gen. nov.</title>
        <authorList>
            <person name="Soltysiak M.P.M."/>
            <person name="Jalihal A."/>
            <person name="Ory A."/>
            <person name="Chrisophersen C."/>
            <person name="Lee A.D."/>
            <person name="Boulton J."/>
            <person name="Springer M."/>
        </authorList>
    </citation>
    <scope>NUCLEOTIDE SEQUENCE [LARGE SCALE GENOMIC DNA]</scope>
    <source>
        <strain evidence="1 2">CB5</strain>
    </source>
</reference>
<comment type="caution">
    <text evidence="1">The sequence shown here is derived from an EMBL/GenBank/DDBJ whole genome shotgun (WGS) entry which is preliminary data.</text>
</comment>
<dbReference type="RefSeq" id="WP_394010028.1">
    <property type="nucleotide sequence ID" value="NZ_JBAFUR010000008.1"/>
</dbReference>
<dbReference type="InterPro" id="IPR050816">
    <property type="entry name" value="Flavin-dep_Halogenase_NPB"/>
</dbReference>
<sequence>MTPLRGMICDLLVAGAGPAGSAAAIAAAGRGLRVVLLHDARSQVWPGESLPPGMARLVDAAFGPGLLDEGRHLPAYGTRSCWGSDDLIETDFLANPLGGGWLLDRARFDADARARAEAAGATLAAGRLETIAAAPEGWDITLRDGRRLAARFVLDATGRAAAVARHMGSGREAFDRQVTLVATLADADPYRGTSVEAVADGWWYTTPLPGGRRVLAFLTDADLLGDGVAGWARRLSETLHMRRLAGAGAGAAVPRTYPAETAALRILHGPRWCAAGDAAMTFDPLSSQGISAAILMGARAGGLVADELAGDGSAFAGWDEDYRTLQGETADLGRHYALMETRWRDTPFWTRRRQPRKA</sequence>
<evidence type="ECO:0000313" key="2">
    <source>
        <dbReference type="Proteomes" id="UP001604043"/>
    </source>
</evidence>
<dbReference type="Gene3D" id="3.30.9.100">
    <property type="match status" value="1"/>
</dbReference>
<dbReference type="PANTHER" id="PTHR43747">
    <property type="entry name" value="FAD-BINDING PROTEIN"/>
    <property type="match status" value="1"/>
</dbReference>
<keyword evidence="2" id="KW-1185">Reference proteome</keyword>
<name>A0ABW6ZMB0_9HYPH</name>